<reference evidence="2" key="1">
    <citation type="journal article" date="2019" name="MBio">
        <title>Comparative genomics for the elucidation of multidrug resistance (MDR) in Candida lusitaniae.</title>
        <authorList>
            <person name="Kannan A."/>
            <person name="Asner S.A."/>
            <person name="Trachsel E."/>
            <person name="Kelly S."/>
            <person name="Parker J."/>
            <person name="Sanglard D."/>
        </authorList>
    </citation>
    <scope>NUCLEOTIDE SEQUENCE [LARGE SCALE GENOMIC DNA]</scope>
    <source>
        <strain evidence="2">P1</strain>
    </source>
</reference>
<dbReference type="Proteomes" id="UP000326582">
    <property type="component" value="Chromosome 5"/>
</dbReference>
<keyword evidence="1" id="KW-0132">Cell division</keyword>
<accession>A0ACD0WNI0</accession>
<evidence type="ECO:0000313" key="1">
    <source>
        <dbReference type="EMBL" id="QFZ28914.1"/>
    </source>
</evidence>
<sequence>MTLPKRDKIVQRGVRLPAACFTSLCYELILCIAYSLFTFFFFLASFSKKFFCAIVFLSSAYHIFHFTKVLHLICIDMSKRLSDTALPNPKRKALQPVCTQLATPPTSPNKKSIVDISATLKGHSKKLTLVEDSVYSRAKALFQRGNKDSSHEHLVGRKPEAEKFSSFLRHSIQQRKCSSLYISGAPGTGKTAQINLSLDVLCNFQSNKKVHTIFGARVQVMRVNCMTIAKPENIFNEIYNYITGTSSGRRKSFDDLYTHLTRKNPDVDSVVVVLDEMDCLITKDQQVLFQLFHCASHLKSSVLSTKLVLVGISNALDLTDKFLPRLRSNGFNPESLQFMPYTGEQIKQVVMHKLNSLLDSEKENSSSNQLPIMHPAAIQLCCKKCAAVTGDLRKAFDICFKSIEYVEQSVRETHDMSQLTLETAPKVLISHVAKVCSSTFGYDSLAKIKNLNLLQKAVLCSLFNMDKNHPEAKSFTVNELYDYYCAHTEQIIDNLLGRLKKGEFLEIISALEASSTIILSSTSRSFTMHIDNGNKSVKPDVSFNDMLKSVEDIGVLKKILLSLK</sequence>
<proteinExistence type="predicted"/>
<keyword evidence="1" id="KW-0131">Cell cycle</keyword>
<evidence type="ECO:0000313" key="2">
    <source>
        <dbReference type="Proteomes" id="UP000326582"/>
    </source>
</evidence>
<gene>
    <name evidence="1" type="ORF">EJF14_50132</name>
</gene>
<organism evidence="1 2">
    <name type="scientific">Clavispora lusitaniae</name>
    <name type="common">Candida lusitaniae</name>
    <dbReference type="NCBI Taxonomy" id="36911"/>
    <lineage>
        <taxon>Eukaryota</taxon>
        <taxon>Fungi</taxon>
        <taxon>Dikarya</taxon>
        <taxon>Ascomycota</taxon>
        <taxon>Saccharomycotina</taxon>
        <taxon>Pichiomycetes</taxon>
        <taxon>Metschnikowiaceae</taxon>
        <taxon>Clavispora</taxon>
    </lineage>
</organism>
<keyword evidence="2" id="KW-1185">Reference proteome</keyword>
<name>A0ACD0WNI0_CLALS</name>
<protein>
    <submittedName>
        <fullName evidence="1">Cell division control protein</fullName>
    </submittedName>
</protein>
<dbReference type="EMBL" id="CP038488">
    <property type="protein sequence ID" value="QFZ28914.1"/>
    <property type="molecule type" value="Genomic_DNA"/>
</dbReference>